<proteinExistence type="predicted"/>
<comment type="caution">
    <text evidence="1">The sequence shown here is derived from an EMBL/GenBank/DDBJ whole genome shotgun (WGS) entry which is preliminary data.</text>
</comment>
<evidence type="ECO:0000313" key="2">
    <source>
        <dbReference type="Proteomes" id="UP000626148"/>
    </source>
</evidence>
<reference evidence="1" key="2">
    <citation type="submission" date="2020-09" db="EMBL/GenBank/DDBJ databases">
        <authorList>
            <person name="Sun Q."/>
            <person name="Kim S."/>
        </authorList>
    </citation>
    <scope>NUCLEOTIDE SEQUENCE</scope>
    <source>
        <strain evidence="1">KCTC 22169</strain>
    </source>
</reference>
<keyword evidence="2" id="KW-1185">Reference proteome</keyword>
<protein>
    <recommendedName>
        <fullName evidence="3">DUF3375 domain-containing protein</fullName>
    </recommendedName>
</protein>
<dbReference type="RefSeq" id="WP_189607741.1">
    <property type="nucleotide sequence ID" value="NZ_BMXR01000003.1"/>
</dbReference>
<reference evidence="1" key="1">
    <citation type="journal article" date="2014" name="Int. J. Syst. Evol. Microbiol.">
        <title>Complete genome sequence of Corynebacterium casei LMG S-19264T (=DSM 44701T), isolated from a smear-ripened cheese.</title>
        <authorList>
            <consortium name="US DOE Joint Genome Institute (JGI-PGF)"/>
            <person name="Walter F."/>
            <person name="Albersmeier A."/>
            <person name="Kalinowski J."/>
            <person name="Ruckert C."/>
        </authorList>
    </citation>
    <scope>NUCLEOTIDE SEQUENCE</scope>
    <source>
        <strain evidence="1">KCTC 22169</strain>
    </source>
</reference>
<organism evidence="1 2">
    <name type="scientific">Saccharospirillum salsuginis</name>
    <dbReference type="NCBI Taxonomy" id="418750"/>
    <lineage>
        <taxon>Bacteria</taxon>
        <taxon>Pseudomonadati</taxon>
        <taxon>Pseudomonadota</taxon>
        <taxon>Gammaproteobacteria</taxon>
        <taxon>Oceanospirillales</taxon>
        <taxon>Saccharospirillaceae</taxon>
        <taxon>Saccharospirillum</taxon>
    </lineage>
</organism>
<accession>A0A918K4V4</accession>
<dbReference type="EMBL" id="BMXR01000003">
    <property type="protein sequence ID" value="GGX47844.1"/>
    <property type="molecule type" value="Genomic_DNA"/>
</dbReference>
<dbReference type="AlphaFoldDB" id="A0A918K4V4"/>
<name>A0A918K4V4_9GAMM</name>
<gene>
    <name evidence="1" type="ORF">GCM10007392_13390</name>
</gene>
<dbReference type="Proteomes" id="UP000626148">
    <property type="component" value="Unassembled WGS sequence"/>
</dbReference>
<evidence type="ECO:0000313" key="1">
    <source>
        <dbReference type="EMBL" id="GGX47844.1"/>
    </source>
</evidence>
<sequence>MATPKSLVYHLHKHWDIVETLARASRDIPAFEESQVLATIGKHGSPGESDDPGAVLRSLCNADVLQWLTRSNSLQVNPLVLDFVRGLTREHELGLSSVLKARVEAIRDATRQLSDGLADHDHDALRRGAARLSDLFRQIAQQLDQDRHAILELAENAKSTDASMPIERRYKAVLEAYDQYVEPMNEMMDSGLDGTFYPYLEAAEQALDKASEALSVQGALYTHRLQLRQVAYQAKELRRLGRIVAQQCADTLLPLREEARQHNELSAAISHVLGRVRKQGLRRGLSAKGVRGRLPRWKVERGRKLGVDDEVLSIMAEARSFTPEVAAFPEEVAADPADMAEWVDEEALKKALLDALPVQDLMAWLCQHYGHLPDPVVLRLYHDLVRDPTWQSRLRDDATETELKTVRVHYHPHRLEPQ</sequence>
<evidence type="ECO:0008006" key="3">
    <source>
        <dbReference type="Google" id="ProtNLM"/>
    </source>
</evidence>